<feature type="compositionally biased region" description="Low complexity" evidence="2">
    <location>
        <begin position="101"/>
        <end position="115"/>
    </location>
</feature>
<dbReference type="AlphaFoldDB" id="K9GRE6"/>
<evidence type="ECO:0000313" key="4">
    <source>
        <dbReference type="EMBL" id="EKV27309.1"/>
    </source>
</evidence>
<dbReference type="CDD" id="cd07185">
    <property type="entry name" value="OmpA_C-like"/>
    <property type="match status" value="1"/>
</dbReference>
<organism evidence="4 5">
    <name type="scientific">Caenispirillum salinarum AK4</name>
    <dbReference type="NCBI Taxonomy" id="1238182"/>
    <lineage>
        <taxon>Bacteria</taxon>
        <taxon>Pseudomonadati</taxon>
        <taxon>Pseudomonadota</taxon>
        <taxon>Alphaproteobacteria</taxon>
        <taxon>Rhodospirillales</taxon>
        <taxon>Novispirillaceae</taxon>
        <taxon>Caenispirillum</taxon>
    </lineage>
</organism>
<evidence type="ECO:0000313" key="5">
    <source>
        <dbReference type="Proteomes" id="UP000009881"/>
    </source>
</evidence>
<dbReference type="PROSITE" id="PS51257">
    <property type="entry name" value="PROKAR_LIPOPROTEIN"/>
    <property type="match status" value="1"/>
</dbReference>
<dbReference type="InterPro" id="IPR036737">
    <property type="entry name" value="OmpA-like_sf"/>
</dbReference>
<evidence type="ECO:0000259" key="3">
    <source>
        <dbReference type="PROSITE" id="PS51123"/>
    </source>
</evidence>
<gene>
    <name evidence="4" type="ORF">C882_1811</name>
</gene>
<feature type="compositionally biased region" description="Pro residues" evidence="2">
    <location>
        <begin position="138"/>
        <end position="148"/>
    </location>
</feature>
<dbReference type="STRING" id="1238182.C882_1811"/>
<dbReference type="GO" id="GO:0016020">
    <property type="term" value="C:membrane"/>
    <property type="evidence" value="ECO:0007669"/>
    <property type="project" value="UniProtKB-UniRule"/>
</dbReference>
<dbReference type="eggNOG" id="COG2885">
    <property type="taxonomic scope" value="Bacteria"/>
</dbReference>
<dbReference type="SUPFAM" id="SSF103088">
    <property type="entry name" value="OmpA-like"/>
    <property type="match status" value="1"/>
</dbReference>
<dbReference type="InterPro" id="IPR006665">
    <property type="entry name" value="OmpA-like"/>
</dbReference>
<proteinExistence type="predicted"/>
<feature type="region of interest" description="Disordered" evidence="2">
    <location>
        <begin position="63"/>
        <end position="194"/>
    </location>
</feature>
<dbReference type="Pfam" id="PF00691">
    <property type="entry name" value="OmpA"/>
    <property type="match status" value="1"/>
</dbReference>
<feature type="compositionally biased region" description="Low complexity" evidence="2">
    <location>
        <begin position="124"/>
        <end position="137"/>
    </location>
</feature>
<dbReference type="InterPro" id="IPR050330">
    <property type="entry name" value="Bact_OuterMem_StrucFunc"/>
</dbReference>
<keyword evidence="1" id="KW-0472">Membrane</keyword>
<comment type="caution">
    <text evidence="4">The sequence shown here is derived from an EMBL/GenBank/DDBJ whole genome shotgun (WGS) entry which is preliminary data.</text>
</comment>
<keyword evidence="5" id="KW-1185">Reference proteome</keyword>
<dbReference type="EMBL" id="ANHY01000020">
    <property type="protein sequence ID" value="EKV27309.1"/>
    <property type="molecule type" value="Genomic_DNA"/>
</dbReference>
<evidence type="ECO:0000256" key="1">
    <source>
        <dbReference type="PROSITE-ProRule" id="PRU00473"/>
    </source>
</evidence>
<dbReference type="Proteomes" id="UP000009881">
    <property type="component" value="Unassembled WGS sequence"/>
</dbReference>
<dbReference type="PANTHER" id="PTHR30329">
    <property type="entry name" value="STATOR ELEMENT OF FLAGELLAR MOTOR COMPLEX"/>
    <property type="match status" value="1"/>
</dbReference>
<accession>K9GRE6</accession>
<feature type="compositionally biased region" description="Low complexity" evidence="2">
    <location>
        <begin position="174"/>
        <end position="193"/>
    </location>
</feature>
<reference evidence="4 5" key="1">
    <citation type="journal article" date="2013" name="Genome Announc.">
        <title>Draft Genome Sequence of an Alphaproteobacterium, Caenispirillum salinarum AK4(T), Isolated from a Solar Saltern.</title>
        <authorList>
            <person name="Khatri I."/>
            <person name="Singh A."/>
            <person name="Korpole S."/>
            <person name="Pinnaka A.K."/>
            <person name="Subramanian S."/>
        </authorList>
    </citation>
    <scope>NUCLEOTIDE SEQUENCE [LARGE SCALE GENOMIC DNA]</scope>
    <source>
        <strain evidence="4 5">AK4</strain>
    </source>
</reference>
<sequence length="412" mass="41413">MVNKRKPGTAVNGARFGVKAGSLLLGISLVASCSMFGEESSPAPGAEGGAAAAEAAPARVDPDALGVVDGLPPDTANQRYDDTLSRRPVTTVRPLEEEPASAEAPAPEPQASVAPRRAEDVESEPVAPVQAAAAPQPVAEPQPAPEPEAQPVAQSPTPSAEQNEVLVAREAPRTPRTQQPPAEAAPAAPQRPTLSADTTALDQAVAAAYGGVAVRPQVRQPAHPDALIPGAVVGGPRGGAVPAGGPVVIGGPAGGGAVPMVTGGNGPVVIGGGPRGGVAPAVTGAPSAVPGLPAGGGPIAVIQFPFGAATLDARDRRVLRQVADIQARQGGFVKVVGHSSLFTANMPQDRHKLVNFTTSVARAEAVADALRREGVPAEVIDVAAVGDREPLYLEVMPSGEAGNRRVEIFLVR</sequence>
<name>K9GRE6_9PROT</name>
<feature type="region of interest" description="Disordered" evidence="2">
    <location>
        <begin position="38"/>
        <end position="57"/>
    </location>
</feature>
<dbReference type="PANTHER" id="PTHR30329:SF21">
    <property type="entry name" value="LIPOPROTEIN YIAD-RELATED"/>
    <property type="match status" value="1"/>
</dbReference>
<dbReference type="PROSITE" id="PS51123">
    <property type="entry name" value="OMPA_2"/>
    <property type="match status" value="1"/>
</dbReference>
<feature type="domain" description="OmpA-like" evidence="3">
    <location>
        <begin position="291"/>
        <end position="412"/>
    </location>
</feature>
<dbReference type="Gene3D" id="3.30.1330.60">
    <property type="entry name" value="OmpA-like domain"/>
    <property type="match status" value="1"/>
</dbReference>
<evidence type="ECO:0000256" key="2">
    <source>
        <dbReference type="SAM" id="MobiDB-lite"/>
    </source>
</evidence>
<protein>
    <recommendedName>
        <fullName evidence="3">OmpA-like domain-containing protein</fullName>
    </recommendedName>
</protein>